<dbReference type="SUPFAM" id="SSF52777">
    <property type="entry name" value="CoA-dependent acyltransferases"/>
    <property type="match status" value="1"/>
</dbReference>
<feature type="non-terminal residue" evidence="2">
    <location>
        <position position="1"/>
    </location>
</feature>
<evidence type="ECO:0000313" key="2">
    <source>
        <dbReference type="EMBL" id="MBY8883224.1"/>
    </source>
</evidence>
<evidence type="ECO:0000313" key="3">
    <source>
        <dbReference type="Proteomes" id="UP000778578"/>
    </source>
</evidence>
<evidence type="ECO:0000259" key="1">
    <source>
        <dbReference type="Pfam" id="PF00668"/>
    </source>
</evidence>
<dbReference type="RefSeq" id="WP_222970235.1">
    <property type="nucleotide sequence ID" value="NZ_JAINZZ010000166.1"/>
</dbReference>
<dbReference type="InterPro" id="IPR001242">
    <property type="entry name" value="Condensation_dom"/>
</dbReference>
<dbReference type="InterPro" id="IPR023213">
    <property type="entry name" value="CAT-like_dom_sf"/>
</dbReference>
<sequence length="85" mass="9388">GQAPQWTPLPVQYADYALWQHHTLGSDDDSDSTLARQLTYWKEQLAGIPEELALPADRTRPAQASGHGGAVHFTLTPELHTDLVK</sequence>
<name>A0ABS7QJ81_9ACTN</name>
<dbReference type="Pfam" id="PF00668">
    <property type="entry name" value="Condensation"/>
    <property type="match status" value="1"/>
</dbReference>
<gene>
    <name evidence="2" type="ORF">K7862_37165</name>
</gene>
<comment type="caution">
    <text evidence="2">The sequence shown here is derived from an EMBL/GenBank/DDBJ whole genome shotgun (WGS) entry which is preliminary data.</text>
</comment>
<dbReference type="Gene3D" id="3.30.559.30">
    <property type="entry name" value="Nonribosomal peptide synthetase, condensation domain"/>
    <property type="match status" value="1"/>
</dbReference>
<dbReference type="Gene3D" id="3.30.559.10">
    <property type="entry name" value="Chloramphenicol acetyltransferase-like domain"/>
    <property type="match status" value="1"/>
</dbReference>
<proteinExistence type="predicted"/>
<dbReference type="EMBL" id="JAINZZ010000166">
    <property type="protein sequence ID" value="MBY8883224.1"/>
    <property type="molecule type" value="Genomic_DNA"/>
</dbReference>
<feature type="non-terminal residue" evidence="2">
    <location>
        <position position="85"/>
    </location>
</feature>
<keyword evidence="3" id="KW-1185">Reference proteome</keyword>
<accession>A0ABS7QJ81</accession>
<dbReference type="Proteomes" id="UP000778578">
    <property type="component" value="Unassembled WGS sequence"/>
</dbReference>
<organism evidence="2 3">
    <name type="scientific">Actinacidiphila acidipaludis</name>
    <dbReference type="NCBI Taxonomy" id="2873382"/>
    <lineage>
        <taxon>Bacteria</taxon>
        <taxon>Bacillati</taxon>
        <taxon>Actinomycetota</taxon>
        <taxon>Actinomycetes</taxon>
        <taxon>Kitasatosporales</taxon>
        <taxon>Streptomycetaceae</taxon>
        <taxon>Actinacidiphila</taxon>
    </lineage>
</organism>
<reference evidence="2 3" key="1">
    <citation type="submission" date="2021-08" db="EMBL/GenBank/DDBJ databases">
        <title>WGS of actinomycetes from Thailand.</title>
        <authorList>
            <person name="Thawai C."/>
        </authorList>
    </citation>
    <scope>NUCLEOTIDE SEQUENCE [LARGE SCALE GENOMIC DNA]</scope>
    <source>
        <strain evidence="2 3">PLK6-54</strain>
    </source>
</reference>
<feature type="domain" description="Condensation" evidence="1">
    <location>
        <begin position="9"/>
        <end position="82"/>
    </location>
</feature>
<protein>
    <recommendedName>
        <fullName evidence="1">Condensation domain-containing protein</fullName>
    </recommendedName>
</protein>